<evidence type="ECO:0000313" key="3">
    <source>
        <dbReference type="EMBL" id="ACH92967.1"/>
    </source>
</evidence>
<keyword evidence="1" id="KW-0808">Transferase</keyword>
<dbReference type="Gene3D" id="3.90.550.10">
    <property type="entry name" value="Spore Coat Polysaccharide Biosynthesis Protein SpsA, Chain A"/>
    <property type="match status" value="1"/>
</dbReference>
<evidence type="ECO:0000256" key="1">
    <source>
        <dbReference type="ARBA" id="ARBA00022679"/>
    </source>
</evidence>
<gene>
    <name evidence="3" type="ordered locus">BDU_9</name>
</gene>
<dbReference type="EMBL" id="CP000976">
    <property type="protein sequence ID" value="ACH92967.1"/>
    <property type="molecule type" value="Genomic_DNA"/>
</dbReference>
<protein>
    <submittedName>
        <fullName evidence="3">Uncharacterized conserved protein</fullName>
    </submittedName>
</protein>
<dbReference type="AlphaFoldDB" id="B5RKT1"/>
<accession>B5RKT1</accession>
<name>B5RKT1_BORDL</name>
<evidence type="ECO:0000313" key="4">
    <source>
        <dbReference type="Proteomes" id="UP000000611"/>
    </source>
</evidence>
<dbReference type="InterPro" id="IPR002618">
    <property type="entry name" value="UDPGP_fam"/>
</dbReference>
<keyword evidence="2" id="KW-0548">Nucleotidyltransferase</keyword>
<dbReference type="eggNOG" id="COG4284">
    <property type="taxonomic scope" value="Bacteria"/>
</dbReference>
<proteinExistence type="predicted"/>
<dbReference type="STRING" id="412419.BDU_9"/>
<dbReference type="SUPFAM" id="SSF53448">
    <property type="entry name" value="Nucleotide-diphospho-sugar transferases"/>
    <property type="match status" value="1"/>
</dbReference>
<dbReference type="Proteomes" id="UP000000611">
    <property type="component" value="Chromosome"/>
</dbReference>
<dbReference type="GO" id="GO:0070569">
    <property type="term" value="F:uridylyltransferase activity"/>
    <property type="evidence" value="ECO:0007669"/>
    <property type="project" value="InterPro"/>
</dbReference>
<organism evidence="3 4">
    <name type="scientific">Borrelia duttonii (strain Ly)</name>
    <dbReference type="NCBI Taxonomy" id="412419"/>
    <lineage>
        <taxon>Bacteria</taxon>
        <taxon>Pseudomonadati</taxon>
        <taxon>Spirochaetota</taxon>
        <taxon>Spirochaetia</taxon>
        <taxon>Spirochaetales</taxon>
        <taxon>Borreliaceae</taxon>
        <taxon>Borrelia</taxon>
    </lineage>
</organism>
<evidence type="ECO:0000256" key="2">
    <source>
        <dbReference type="ARBA" id="ARBA00022695"/>
    </source>
</evidence>
<reference evidence="3 4" key="1">
    <citation type="journal article" date="2008" name="PLoS Genet.">
        <title>The genome of Borrelia recurrentis, the agent of deadly louse-borne relapsing fever, is a degraded subset of tick-borne Borrelia duttonii.</title>
        <authorList>
            <person name="Lescot M."/>
            <person name="Audic S."/>
            <person name="Robert C."/>
            <person name="Nguyen T.T."/>
            <person name="Blanc G."/>
            <person name="Cutler S.J."/>
            <person name="Wincker P."/>
            <person name="Couloux A."/>
            <person name="Claverie J.-M."/>
            <person name="Raoult D."/>
            <person name="Drancourt M."/>
        </authorList>
    </citation>
    <scope>NUCLEOTIDE SEQUENCE [LARGE SCALE GENOMIC DNA]</scope>
    <source>
        <strain evidence="3 4">Ly</strain>
    </source>
</reference>
<dbReference type="KEGG" id="bdu:BDU_9"/>
<dbReference type="InterPro" id="IPR029044">
    <property type="entry name" value="Nucleotide-diphossugar_trans"/>
</dbReference>
<dbReference type="Pfam" id="PF01704">
    <property type="entry name" value="UDPGP"/>
    <property type="match status" value="1"/>
</dbReference>
<sequence length="497" mass="57505">MYLFTLCLNEVFSMCEVIDKVFSQKVLNMLNMHDLKGLDISFKTFPSESHSNILSLTDNFVKLKFRKELVENNLKKYFDDYRKFLFSSEGDFYVFTADNLRKIGLSLYPYFSFGILNGGSATSYFDLLKNSDFNNDLYFLYANKILEAKEFFGHLPKGITPAYVNADGSYGFSFLELKIRHLLLLSRQYYELYGENIKPSIFQMTSVKTYKLISDFLDGIFDNNLIKSLNYCDFCKSDILTAIQPLVYCYKELSDGHYEYFDYVNNGKKVFLALPAGHGQNFKILRDIYMQLYNSGKKFVYIGNIDNVGFTVNLKTLAIMAITNDSAGFEFSVKTPLDTKGGILILDDDNNLNCVDIGSVISRETVLQFEYKGGKIFFNCATGLFNLEYLIKNIDRIISDMPMRVIEQTKEFGKYTSIEQITWEVIKMVDNPLIFEVNREDRFLPAKLFINTLIMSNYMSDKFSDAFFDIAKYLNIGLNNVLQNKYNLDFKKGKWNV</sequence>
<dbReference type="HOGENOM" id="CLU_525719_0_0_12"/>
<dbReference type="OrthoDB" id="369470at2"/>
<keyword evidence="4" id="KW-1185">Reference proteome</keyword>